<keyword evidence="1" id="KW-0732">Signal</keyword>
<reference evidence="2 3" key="1">
    <citation type="submission" date="2024-03" db="EMBL/GenBank/DDBJ databases">
        <title>The genome assembly and annotation of the cricket Gryllus longicercus Weissman &amp; Gray.</title>
        <authorList>
            <person name="Szrajer S."/>
            <person name="Gray D."/>
            <person name="Ylla G."/>
        </authorList>
    </citation>
    <scope>NUCLEOTIDE SEQUENCE [LARGE SCALE GENOMIC DNA]</scope>
    <source>
        <strain evidence="2">DAG 2021-001</strain>
        <tissue evidence="2">Whole body minus gut</tissue>
    </source>
</reference>
<accession>A0AAN9Z8U6</accession>
<evidence type="ECO:0000313" key="2">
    <source>
        <dbReference type="EMBL" id="KAK7868531.1"/>
    </source>
</evidence>
<proteinExistence type="predicted"/>
<evidence type="ECO:0000313" key="3">
    <source>
        <dbReference type="Proteomes" id="UP001378592"/>
    </source>
</evidence>
<dbReference type="AlphaFoldDB" id="A0AAN9Z8U6"/>
<keyword evidence="3" id="KW-1185">Reference proteome</keyword>
<dbReference type="EMBL" id="JAZDUA010000092">
    <property type="protein sequence ID" value="KAK7868531.1"/>
    <property type="molecule type" value="Genomic_DNA"/>
</dbReference>
<evidence type="ECO:0000256" key="1">
    <source>
        <dbReference type="SAM" id="SignalP"/>
    </source>
</evidence>
<feature type="signal peptide" evidence="1">
    <location>
        <begin position="1"/>
        <end position="19"/>
    </location>
</feature>
<comment type="caution">
    <text evidence="2">The sequence shown here is derived from an EMBL/GenBank/DDBJ whole genome shotgun (WGS) entry which is preliminary data.</text>
</comment>
<protein>
    <submittedName>
        <fullName evidence="2">Uncharacterized protein</fullName>
    </submittedName>
</protein>
<name>A0AAN9Z8U6_9ORTH</name>
<dbReference type="Proteomes" id="UP001378592">
    <property type="component" value="Unassembled WGS sequence"/>
</dbReference>
<organism evidence="2 3">
    <name type="scientific">Gryllus longicercus</name>
    <dbReference type="NCBI Taxonomy" id="2509291"/>
    <lineage>
        <taxon>Eukaryota</taxon>
        <taxon>Metazoa</taxon>
        <taxon>Ecdysozoa</taxon>
        <taxon>Arthropoda</taxon>
        <taxon>Hexapoda</taxon>
        <taxon>Insecta</taxon>
        <taxon>Pterygota</taxon>
        <taxon>Neoptera</taxon>
        <taxon>Polyneoptera</taxon>
        <taxon>Orthoptera</taxon>
        <taxon>Ensifera</taxon>
        <taxon>Gryllidea</taxon>
        <taxon>Grylloidea</taxon>
        <taxon>Gryllidae</taxon>
        <taxon>Gryllinae</taxon>
        <taxon>Gryllus</taxon>
    </lineage>
</organism>
<gene>
    <name evidence="2" type="ORF">R5R35_004814</name>
</gene>
<feature type="chain" id="PRO_5042812226" evidence="1">
    <location>
        <begin position="20"/>
        <end position="196"/>
    </location>
</feature>
<sequence>MAWRATLLVVAVTAASAIAAPAPAPSPSDLAAEAALIGDLARHFQIDAVCLVREEPLNASRHVHLATLQKELSKRSVRNHVASMEDFYKKRMKLKHYLFRTLYVITLPDKTGQNFLVETSRNRKWALSRMFMVLLNIYRKGGLARGNVWLVLLRARPAVEPRTFLRRVRLTAETQLLLALPAGGDLAPFTYTSTFL</sequence>